<dbReference type="EMBL" id="CP019288">
    <property type="protein sequence ID" value="QHI38870.1"/>
    <property type="molecule type" value="Genomic_DNA"/>
</dbReference>
<feature type="transmembrane region" description="Helical" evidence="1">
    <location>
        <begin position="57"/>
        <end position="76"/>
    </location>
</feature>
<keyword evidence="1" id="KW-1133">Transmembrane helix</keyword>
<dbReference type="RefSeq" id="WP_160131394.1">
    <property type="nucleotide sequence ID" value="NZ_CP019288.1"/>
</dbReference>
<keyword evidence="1" id="KW-0472">Membrane</keyword>
<keyword evidence="1" id="KW-0812">Transmembrane</keyword>
<organism evidence="2 3">
    <name type="scientific">Kordia antarctica</name>
    <dbReference type="NCBI Taxonomy" id="1218801"/>
    <lineage>
        <taxon>Bacteria</taxon>
        <taxon>Pseudomonadati</taxon>
        <taxon>Bacteroidota</taxon>
        <taxon>Flavobacteriia</taxon>
        <taxon>Flavobacteriales</taxon>
        <taxon>Flavobacteriaceae</taxon>
        <taxon>Kordia</taxon>
    </lineage>
</organism>
<reference evidence="2 3" key="1">
    <citation type="journal article" date="2013" name="Int. J. Syst. Evol. Microbiol.">
        <title>Kordia antarctica sp. nov., isolated from Antarctic seawater.</title>
        <authorList>
            <person name="Baek K."/>
            <person name="Choi A."/>
            <person name="Kang I."/>
            <person name="Lee K."/>
            <person name="Cho J.C."/>
        </authorList>
    </citation>
    <scope>NUCLEOTIDE SEQUENCE [LARGE SCALE GENOMIC DNA]</scope>
    <source>
        <strain evidence="2 3">IMCC3317</strain>
    </source>
</reference>
<dbReference type="Proteomes" id="UP000464657">
    <property type="component" value="Chromosome"/>
</dbReference>
<gene>
    <name evidence="2" type="ORF">IMCC3317_42700</name>
</gene>
<dbReference type="KEGG" id="kan:IMCC3317_42700"/>
<name>A0A7L4ZQT6_9FLAO</name>
<keyword evidence="3" id="KW-1185">Reference proteome</keyword>
<dbReference type="OrthoDB" id="1139253at2"/>
<protein>
    <submittedName>
        <fullName evidence="2">Uncharacterized protein</fullName>
    </submittedName>
</protein>
<sequence>MKTPKDIENTIEATFDVLEDIHKVNVSPFFKDKTLQRLFSEKEETVSAGFGWFTPKIQFATLICILIINVFGIMQLTKTTYNEGVSEFANVYELSQDTQSSVFN</sequence>
<dbReference type="AlphaFoldDB" id="A0A7L4ZQT6"/>
<evidence type="ECO:0000313" key="3">
    <source>
        <dbReference type="Proteomes" id="UP000464657"/>
    </source>
</evidence>
<evidence type="ECO:0000256" key="1">
    <source>
        <dbReference type="SAM" id="Phobius"/>
    </source>
</evidence>
<proteinExistence type="predicted"/>
<accession>A0A7L4ZQT6</accession>
<evidence type="ECO:0000313" key="2">
    <source>
        <dbReference type="EMBL" id="QHI38870.1"/>
    </source>
</evidence>